<comment type="caution">
    <text evidence="3">The sequence shown here is derived from an EMBL/GenBank/DDBJ whole genome shotgun (WGS) entry which is preliminary data.</text>
</comment>
<feature type="chain" id="PRO_5047420031" evidence="2">
    <location>
        <begin position="25"/>
        <end position="389"/>
    </location>
</feature>
<keyword evidence="2" id="KW-0732">Signal</keyword>
<name>A0ABV6GF45_9BACI</name>
<feature type="signal peptide" evidence="2">
    <location>
        <begin position="1"/>
        <end position="24"/>
    </location>
</feature>
<sequence>MKYLLTLLLAVVFSFSVLPVSSFAIESNDPDFDQFLVEIEWDKQDYIDYLESKDWPLDYFESIDELGTPLSEEGVQSVLVKYELTRDELNALLVEYGDIEEGEDVLDGTYLIFNEELDSYVDSYLNDVGYEGTPIDDDNLQTLLDDYGFASVEELEQFLIENEDSLDDYEFIEDLELAVDFYINGDDYLDEIDSLFTELGLTEEELESLFAHLETLDFEDPAFLDKLLELSDRMMAFEEFESAEELSAEQTAELLDIFSEMLHLFQLETKYYLVNDNEKKPVSFQTLMTMDTTEGYDLLMEVYNTQGDFLADILLTADMIGSDLIKETGKDIKQAEEIVTEKTTSKPVKTVKGGKLPDTASDYVANTLVGFVIALAGVVLFRRIKVKGY</sequence>
<organism evidence="3 4">
    <name type="scientific">Metabacillus herbersteinensis</name>
    <dbReference type="NCBI Taxonomy" id="283816"/>
    <lineage>
        <taxon>Bacteria</taxon>
        <taxon>Bacillati</taxon>
        <taxon>Bacillota</taxon>
        <taxon>Bacilli</taxon>
        <taxon>Bacillales</taxon>
        <taxon>Bacillaceae</taxon>
        <taxon>Metabacillus</taxon>
    </lineage>
</organism>
<dbReference type="InterPro" id="IPR030832">
    <property type="entry name" value="Acidic_LPXTA"/>
</dbReference>
<keyword evidence="1" id="KW-0812">Transmembrane</keyword>
<dbReference type="RefSeq" id="WP_378934473.1">
    <property type="nucleotide sequence ID" value="NZ_JBHLVO010000009.1"/>
</dbReference>
<evidence type="ECO:0000256" key="2">
    <source>
        <dbReference type="SAM" id="SignalP"/>
    </source>
</evidence>
<reference evidence="3 4" key="1">
    <citation type="submission" date="2024-09" db="EMBL/GenBank/DDBJ databases">
        <authorList>
            <person name="Sun Q."/>
            <person name="Mori K."/>
        </authorList>
    </citation>
    <scope>NUCLEOTIDE SEQUENCE [LARGE SCALE GENOMIC DNA]</scope>
    <source>
        <strain evidence="3 4">CCM 7228</strain>
    </source>
</reference>
<feature type="transmembrane region" description="Helical" evidence="1">
    <location>
        <begin position="363"/>
        <end position="381"/>
    </location>
</feature>
<protein>
    <submittedName>
        <fullName evidence="3">Processed acidic surface protein</fullName>
    </submittedName>
</protein>
<gene>
    <name evidence="3" type="ORF">ACFFIX_12720</name>
</gene>
<evidence type="ECO:0000313" key="3">
    <source>
        <dbReference type="EMBL" id="MFC0272298.1"/>
    </source>
</evidence>
<keyword evidence="4" id="KW-1185">Reference proteome</keyword>
<dbReference type="EMBL" id="JBHLVO010000009">
    <property type="protein sequence ID" value="MFC0272298.1"/>
    <property type="molecule type" value="Genomic_DNA"/>
</dbReference>
<evidence type="ECO:0000313" key="4">
    <source>
        <dbReference type="Proteomes" id="UP001589854"/>
    </source>
</evidence>
<dbReference type="NCBIfam" id="TIGR04383">
    <property type="entry name" value="acidic_w_LPXTA"/>
    <property type="match status" value="2"/>
</dbReference>
<evidence type="ECO:0000256" key="1">
    <source>
        <dbReference type="SAM" id="Phobius"/>
    </source>
</evidence>
<keyword evidence="1" id="KW-1133">Transmembrane helix</keyword>
<accession>A0ABV6GF45</accession>
<proteinExistence type="predicted"/>
<keyword evidence="1" id="KW-0472">Membrane</keyword>
<dbReference type="Proteomes" id="UP001589854">
    <property type="component" value="Unassembled WGS sequence"/>
</dbReference>